<sequence>MACYVDEAEVWKCTKHPSKRRRTGICPRCLRDRLVTLCPNCANSRPCDCCPPPPVDSSTSSTSSSSFSLFSFSRGGSRRDFAGEPAQTEIDPALRRSRSLAIPFLRSRSRYVGGGGIDGESNKPLPKVSRSKIHFWSVFTLHKSKKCDVHADGGIDGESNKSDDMAVASTEDYSRMMRSRSVAVGAVDGRFGTAASKRKGWYFPSPIKAFRQTKTTTKAVAVS</sequence>
<dbReference type="Proteomes" id="UP001172457">
    <property type="component" value="Chromosome 3"/>
</dbReference>
<gene>
    <name evidence="1" type="ORF">OSB04_009669</name>
</gene>
<reference evidence="1" key="1">
    <citation type="submission" date="2023-03" db="EMBL/GenBank/DDBJ databases">
        <title>Chromosome-scale reference genome and RAD-based genetic map of yellow starthistle (Centaurea solstitialis) reveal putative structural variation and QTLs associated with invader traits.</title>
        <authorList>
            <person name="Reatini B."/>
            <person name="Cang F.A."/>
            <person name="Jiang Q."/>
            <person name="Mckibben M.T.W."/>
            <person name="Barker M.S."/>
            <person name="Rieseberg L.H."/>
            <person name="Dlugosch K.M."/>
        </authorList>
    </citation>
    <scope>NUCLEOTIDE SEQUENCE</scope>
    <source>
        <strain evidence="1">CAN-66</strain>
        <tissue evidence="1">Leaf</tissue>
    </source>
</reference>
<keyword evidence="2" id="KW-1185">Reference proteome</keyword>
<evidence type="ECO:0000313" key="2">
    <source>
        <dbReference type="Proteomes" id="UP001172457"/>
    </source>
</evidence>
<comment type="caution">
    <text evidence="1">The sequence shown here is derived from an EMBL/GenBank/DDBJ whole genome shotgun (WGS) entry which is preliminary data.</text>
</comment>
<name>A0AA38THW2_9ASTR</name>
<dbReference type="AlphaFoldDB" id="A0AA38THW2"/>
<dbReference type="Pfam" id="PF05340">
    <property type="entry name" value="DUF740"/>
    <property type="match status" value="1"/>
</dbReference>
<dbReference type="InterPro" id="IPR008004">
    <property type="entry name" value="OCTOPUS-like"/>
</dbReference>
<proteinExistence type="predicted"/>
<organism evidence="1 2">
    <name type="scientific">Centaurea solstitialis</name>
    <name type="common">yellow star-thistle</name>
    <dbReference type="NCBI Taxonomy" id="347529"/>
    <lineage>
        <taxon>Eukaryota</taxon>
        <taxon>Viridiplantae</taxon>
        <taxon>Streptophyta</taxon>
        <taxon>Embryophyta</taxon>
        <taxon>Tracheophyta</taxon>
        <taxon>Spermatophyta</taxon>
        <taxon>Magnoliopsida</taxon>
        <taxon>eudicotyledons</taxon>
        <taxon>Gunneridae</taxon>
        <taxon>Pentapetalae</taxon>
        <taxon>asterids</taxon>
        <taxon>campanulids</taxon>
        <taxon>Asterales</taxon>
        <taxon>Asteraceae</taxon>
        <taxon>Carduoideae</taxon>
        <taxon>Cardueae</taxon>
        <taxon>Centaureinae</taxon>
        <taxon>Centaurea</taxon>
    </lineage>
</organism>
<dbReference type="EMBL" id="JARYMX010000003">
    <property type="protein sequence ID" value="KAJ9555055.1"/>
    <property type="molecule type" value="Genomic_DNA"/>
</dbReference>
<evidence type="ECO:0000313" key="1">
    <source>
        <dbReference type="EMBL" id="KAJ9555055.1"/>
    </source>
</evidence>
<dbReference type="PANTHER" id="PTHR34197">
    <property type="entry name" value="OS04G0591300 PROTEIN"/>
    <property type="match status" value="1"/>
</dbReference>
<protein>
    <submittedName>
        <fullName evidence="1">Uncharacterized protein</fullName>
    </submittedName>
</protein>
<dbReference type="PANTHER" id="PTHR34197:SF13">
    <property type="match status" value="1"/>
</dbReference>
<accession>A0AA38THW2</accession>